<name>A0ABR2YP58_9CHLO</name>
<protein>
    <recommendedName>
        <fullName evidence="2">PsbP C-terminal domain-containing protein</fullName>
    </recommendedName>
</protein>
<evidence type="ECO:0000313" key="4">
    <source>
        <dbReference type="Proteomes" id="UP001491310"/>
    </source>
</evidence>
<gene>
    <name evidence="3" type="ORF">WJX75_003395</name>
</gene>
<dbReference type="Proteomes" id="UP001491310">
    <property type="component" value="Unassembled WGS sequence"/>
</dbReference>
<feature type="domain" description="PsbP C-terminal" evidence="2">
    <location>
        <begin position="32"/>
        <end position="209"/>
    </location>
</feature>
<proteinExistence type="predicted"/>
<evidence type="ECO:0000259" key="2">
    <source>
        <dbReference type="Pfam" id="PF01789"/>
    </source>
</evidence>
<dbReference type="SUPFAM" id="SSF55724">
    <property type="entry name" value="Mog1p/PsbP-like"/>
    <property type="match status" value="1"/>
</dbReference>
<dbReference type="InterPro" id="IPR016123">
    <property type="entry name" value="Mog1/PsbP_a/b/a-sand"/>
</dbReference>
<organism evidence="3 4">
    <name type="scientific">Coccomyxa subellipsoidea</name>
    <dbReference type="NCBI Taxonomy" id="248742"/>
    <lineage>
        <taxon>Eukaryota</taxon>
        <taxon>Viridiplantae</taxon>
        <taxon>Chlorophyta</taxon>
        <taxon>core chlorophytes</taxon>
        <taxon>Trebouxiophyceae</taxon>
        <taxon>Trebouxiophyceae incertae sedis</taxon>
        <taxon>Coccomyxaceae</taxon>
        <taxon>Coccomyxa</taxon>
    </lineage>
</organism>
<keyword evidence="1" id="KW-0732">Signal</keyword>
<feature type="chain" id="PRO_5046894364" description="PsbP C-terminal domain-containing protein" evidence="1">
    <location>
        <begin position="26"/>
        <end position="215"/>
    </location>
</feature>
<comment type="caution">
    <text evidence="3">The sequence shown here is derived from an EMBL/GenBank/DDBJ whole genome shotgun (WGS) entry which is preliminary data.</text>
</comment>
<dbReference type="Pfam" id="PF01789">
    <property type="entry name" value="PsbP"/>
    <property type="match status" value="1"/>
</dbReference>
<accession>A0ABR2YP58</accession>
<evidence type="ECO:0000313" key="3">
    <source>
        <dbReference type="EMBL" id="KAK9908825.1"/>
    </source>
</evidence>
<dbReference type="InterPro" id="IPR002683">
    <property type="entry name" value="PsbP_C"/>
</dbReference>
<evidence type="ECO:0000256" key="1">
    <source>
        <dbReference type="SAM" id="SignalP"/>
    </source>
</evidence>
<dbReference type="EMBL" id="JALJOT010000007">
    <property type="protein sequence ID" value="KAK9908825.1"/>
    <property type="molecule type" value="Genomic_DNA"/>
</dbReference>
<dbReference type="PANTHER" id="PTHR31407:SF15">
    <property type="entry name" value="PSBP DOMAIN-CONTAINING PROTEIN 1, CHLOROPLASTIC"/>
    <property type="match status" value="1"/>
</dbReference>
<sequence length="215" mass="24045">MLNRRGALAGVALTAAGLYCSPAKAIVIPPPGFSLHQDKLDGYLFFVPENWLPVTTSGNDIFYRNPRNVNENLFVDVSSPSSSNFSTVEDLGPPEEAAKRTLNQYLEELMSTRIGVRRTGEILSADKRTGPDGKEYYDIQVRVRSYASRNQLAAYPGDRAASQELEWERRYLTVLGAANKRLYQFRLQTADNTFETGADKLLNIAQSFRCKEVVV</sequence>
<dbReference type="PANTHER" id="PTHR31407">
    <property type="match status" value="1"/>
</dbReference>
<dbReference type="Gene3D" id="3.40.1000.10">
    <property type="entry name" value="Mog1/PsbP, alpha/beta/alpha sandwich"/>
    <property type="match status" value="1"/>
</dbReference>
<reference evidence="3 4" key="1">
    <citation type="journal article" date="2024" name="Nat. Commun.">
        <title>Phylogenomics reveals the evolutionary origins of lichenization in chlorophyte algae.</title>
        <authorList>
            <person name="Puginier C."/>
            <person name="Libourel C."/>
            <person name="Otte J."/>
            <person name="Skaloud P."/>
            <person name="Haon M."/>
            <person name="Grisel S."/>
            <person name="Petersen M."/>
            <person name="Berrin J.G."/>
            <person name="Delaux P.M."/>
            <person name="Dal Grande F."/>
            <person name="Keller J."/>
        </authorList>
    </citation>
    <scope>NUCLEOTIDE SEQUENCE [LARGE SCALE GENOMIC DNA]</scope>
    <source>
        <strain evidence="3 4">SAG 216-7</strain>
    </source>
</reference>
<keyword evidence="4" id="KW-1185">Reference proteome</keyword>
<feature type="signal peptide" evidence="1">
    <location>
        <begin position="1"/>
        <end position="25"/>
    </location>
</feature>